<organism evidence="1 2">
    <name type="scientific">Pseudobacter ginsenosidimutans</name>
    <dbReference type="NCBI Taxonomy" id="661488"/>
    <lineage>
        <taxon>Bacteria</taxon>
        <taxon>Pseudomonadati</taxon>
        <taxon>Bacteroidota</taxon>
        <taxon>Chitinophagia</taxon>
        <taxon>Chitinophagales</taxon>
        <taxon>Chitinophagaceae</taxon>
        <taxon>Pseudobacter</taxon>
    </lineage>
</organism>
<protein>
    <recommendedName>
        <fullName evidence="3">Lipoprotein</fullName>
    </recommendedName>
</protein>
<dbReference type="OrthoDB" id="9917394at2"/>
<accession>A0A4Q7MKD8</accession>
<proteinExistence type="predicted"/>
<dbReference type="EMBL" id="SGXA01000004">
    <property type="protein sequence ID" value="RZS67039.1"/>
    <property type="molecule type" value="Genomic_DNA"/>
</dbReference>
<dbReference type="PROSITE" id="PS51257">
    <property type="entry name" value="PROKAR_LIPOPROTEIN"/>
    <property type="match status" value="1"/>
</dbReference>
<dbReference type="RefSeq" id="WP_130543922.1">
    <property type="nucleotide sequence ID" value="NZ_CP042431.1"/>
</dbReference>
<gene>
    <name evidence="1" type="ORF">EV199_5423</name>
</gene>
<dbReference type="AlphaFoldDB" id="A0A4Q7MKD8"/>
<evidence type="ECO:0008006" key="3">
    <source>
        <dbReference type="Google" id="ProtNLM"/>
    </source>
</evidence>
<keyword evidence="2" id="KW-1185">Reference proteome</keyword>
<evidence type="ECO:0000313" key="1">
    <source>
        <dbReference type="EMBL" id="RZS67039.1"/>
    </source>
</evidence>
<evidence type="ECO:0000313" key="2">
    <source>
        <dbReference type="Proteomes" id="UP000293874"/>
    </source>
</evidence>
<comment type="caution">
    <text evidence="1">The sequence shown here is derived from an EMBL/GenBank/DDBJ whole genome shotgun (WGS) entry which is preliminary data.</text>
</comment>
<dbReference type="Proteomes" id="UP000293874">
    <property type="component" value="Unassembled WGS sequence"/>
</dbReference>
<sequence>MKHLLVFSLPFLLSACFSIPDKKEIEEKLEELKKIAFDDAYIYIDSRDTLNVIRTNLDSGRLEEKNSVVLSAHGRSPYSITGKYENYLKKGEWRYQTGNIGATTITYSPYAIGNFIKTNLPERGTTTVIDANTEKYHLTVKEDSITILFHADTLSARVKRRPYEDLIAEQMLNKGYKLSTTENKLLQDSSNIVSITSMKFVKGTERIFYKTAYAVMKNGYLAYAMQYGFNEQSAAEFLFDGVLTNLFLNGERFYYPFRKNETSESMESDSTYSE</sequence>
<reference evidence="1 2" key="1">
    <citation type="submission" date="2019-02" db="EMBL/GenBank/DDBJ databases">
        <title>Genomic Encyclopedia of Type Strains, Phase IV (KMG-IV): sequencing the most valuable type-strain genomes for metagenomic binning, comparative biology and taxonomic classification.</title>
        <authorList>
            <person name="Goeker M."/>
        </authorList>
    </citation>
    <scope>NUCLEOTIDE SEQUENCE [LARGE SCALE GENOMIC DNA]</scope>
    <source>
        <strain evidence="1 2">DSM 18116</strain>
    </source>
</reference>
<name>A0A4Q7MKD8_9BACT</name>